<keyword evidence="1" id="KW-0808">Transferase</keyword>
<dbReference type="InterPro" id="IPR011990">
    <property type="entry name" value="TPR-like_helical_dom_sf"/>
</dbReference>
<keyword evidence="9" id="KW-1185">Reference proteome</keyword>
<feature type="domain" description="Protein kinase" evidence="7">
    <location>
        <begin position="91"/>
        <end position="366"/>
    </location>
</feature>
<keyword evidence="2 6" id="KW-0547">Nucleotide-binding</keyword>
<dbReference type="Gene3D" id="1.25.40.10">
    <property type="entry name" value="Tetratricopeptide repeat domain"/>
    <property type="match status" value="3"/>
</dbReference>
<protein>
    <submittedName>
        <fullName evidence="8">Serine/threonine protein kinase</fullName>
    </submittedName>
</protein>
<feature type="repeat" description="TPR" evidence="5">
    <location>
        <begin position="647"/>
        <end position="680"/>
    </location>
</feature>
<sequence>MNHNHWDRIESIIDQVLTLPEHRQQAYIEQACEGNEELKGEITLLLESIFDSKGWLENPGEFKESLYEDIANEQASLSDSATLLGYTIGAYTLEELLGEGGMGAVYLARRSDGAFEHQVAVKVIREGRASETNIRRFQQERNILAGLNHPGIAKLFDGGVTDDGFPYFVMEYVDGVPIDQYCQKRNLSLNHRIALFTDVLKAVRHAHENLVIHRDLKPDNILINTSGEVKILDFGISKLLVDNDNSISLTQTRNRILTPRYAAPEQIRQQAVTTATDIYALGVVLYRLLWQSYPYNIDSASQYQLEQCIVKKPPQPPSANAQPEDPRQIKQIKGDLDAIALKAIRKEPEERYRGISEFIEDLHRLEQGLPVSAREGSSLYQVKKILSRHKKGMSMAAGGMALLLALIGFYTQRIAEERNQAQLEAAKARETKDFMLNIFNQTNPARESYSGNDISAKSLLVSGIDKVENNLSDQPATYIELLVSIGDALENISAYESSEQAYTKALNKSRNYYGKNAPKTAAVLSDMATLERIRGNQQQAESLIVRALNMVEQNQEGPSLDFAHKYAIYGQIKAFQAEYDSAQTLYYKADHHYTASGNSQSVHRYTTLDNLAEVEIRLGEYAQAEEHLLEVHRFYEEFYQQPHYNITQTLSSLGGLYAHMGKYQKSNQYLQKSIDVKTTLLGPDHIALATTYDALSVNYRELNELDKAEEFASRSLSLKKTVHGKKSLPYSYSLNNLGLVFLDRKEYDRAQASYEETISIKESLLEPDHPSLGVAYYNYASVLQDIGDLEEAKSYFERTLAIDKEAYSPEHYGVAIDYNALASVLTELGSLSRADSLFSLSGAIYSKELPSDHYRIAQNLVEHAKLQFIQQKYEQVQQKLEKAISIYKVSFKDTDPRIREAKSLLARSRKQYQQDSKSTLN</sequence>
<feature type="binding site" evidence="6">
    <location>
        <position position="122"/>
    </location>
    <ligand>
        <name>ATP</name>
        <dbReference type="ChEBI" id="CHEBI:30616"/>
    </ligand>
</feature>
<keyword evidence="5" id="KW-0802">TPR repeat</keyword>
<dbReference type="GO" id="GO:0004674">
    <property type="term" value="F:protein serine/threonine kinase activity"/>
    <property type="evidence" value="ECO:0007669"/>
    <property type="project" value="UniProtKB-KW"/>
</dbReference>
<keyword evidence="4 6" id="KW-0067">ATP-binding</keyword>
<dbReference type="SUPFAM" id="SSF56112">
    <property type="entry name" value="Protein kinase-like (PK-like)"/>
    <property type="match status" value="1"/>
</dbReference>
<dbReference type="SMART" id="SM00028">
    <property type="entry name" value="TPR"/>
    <property type="match status" value="7"/>
</dbReference>
<dbReference type="AlphaFoldDB" id="A0A521B1E7"/>
<dbReference type="PROSITE" id="PS50011">
    <property type="entry name" value="PROTEIN_KINASE_DOM"/>
    <property type="match status" value="1"/>
</dbReference>
<dbReference type="InterPro" id="IPR011009">
    <property type="entry name" value="Kinase-like_dom_sf"/>
</dbReference>
<dbReference type="PROSITE" id="PS50005">
    <property type="entry name" value="TPR"/>
    <property type="match status" value="3"/>
</dbReference>
<evidence type="ECO:0000256" key="4">
    <source>
        <dbReference type="ARBA" id="ARBA00022840"/>
    </source>
</evidence>
<accession>A0A521B1E7</accession>
<organism evidence="8 9">
    <name type="scientific">Fodinibius sediminis</name>
    <dbReference type="NCBI Taxonomy" id="1214077"/>
    <lineage>
        <taxon>Bacteria</taxon>
        <taxon>Pseudomonadati</taxon>
        <taxon>Balneolota</taxon>
        <taxon>Balneolia</taxon>
        <taxon>Balneolales</taxon>
        <taxon>Balneolaceae</taxon>
        <taxon>Fodinibius</taxon>
    </lineage>
</organism>
<dbReference type="InterPro" id="IPR019734">
    <property type="entry name" value="TPR_rpt"/>
</dbReference>
<dbReference type="InterPro" id="IPR017441">
    <property type="entry name" value="Protein_kinase_ATP_BS"/>
</dbReference>
<dbReference type="PANTHER" id="PTHR43289:SF34">
    <property type="entry name" value="SERINE_THREONINE-PROTEIN KINASE YBDM-RELATED"/>
    <property type="match status" value="1"/>
</dbReference>
<dbReference type="RefSeq" id="WP_142712973.1">
    <property type="nucleotide sequence ID" value="NZ_FXTH01000002.1"/>
</dbReference>
<dbReference type="Pfam" id="PF13424">
    <property type="entry name" value="TPR_12"/>
    <property type="match status" value="3"/>
</dbReference>
<evidence type="ECO:0000256" key="1">
    <source>
        <dbReference type="ARBA" id="ARBA00022679"/>
    </source>
</evidence>
<dbReference type="SUPFAM" id="SSF48452">
    <property type="entry name" value="TPR-like"/>
    <property type="match status" value="2"/>
</dbReference>
<feature type="repeat" description="TPR" evidence="5">
    <location>
        <begin position="731"/>
        <end position="764"/>
    </location>
</feature>
<evidence type="ECO:0000259" key="7">
    <source>
        <dbReference type="PROSITE" id="PS50011"/>
    </source>
</evidence>
<dbReference type="OrthoDB" id="9813021at2"/>
<dbReference type="Pfam" id="PF13374">
    <property type="entry name" value="TPR_10"/>
    <property type="match status" value="1"/>
</dbReference>
<dbReference type="Gene3D" id="1.10.510.10">
    <property type="entry name" value="Transferase(Phosphotransferase) domain 1"/>
    <property type="match status" value="1"/>
</dbReference>
<proteinExistence type="predicted"/>
<dbReference type="PROSITE" id="PS00108">
    <property type="entry name" value="PROTEIN_KINASE_ST"/>
    <property type="match status" value="1"/>
</dbReference>
<gene>
    <name evidence="8" type="ORF">SAMN06265218_10286</name>
</gene>
<dbReference type="CDD" id="cd14014">
    <property type="entry name" value="STKc_PknB_like"/>
    <property type="match status" value="1"/>
</dbReference>
<dbReference type="PANTHER" id="PTHR43289">
    <property type="entry name" value="MITOGEN-ACTIVATED PROTEIN KINASE KINASE KINASE 20-RELATED"/>
    <property type="match status" value="1"/>
</dbReference>
<dbReference type="InterPro" id="IPR000719">
    <property type="entry name" value="Prot_kinase_dom"/>
</dbReference>
<dbReference type="SMART" id="SM00220">
    <property type="entry name" value="S_TKc"/>
    <property type="match status" value="1"/>
</dbReference>
<keyword evidence="8" id="KW-0723">Serine/threonine-protein kinase</keyword>
<evidence type="ECO:0000256" key="3">
    <source>
        <dbReference type="ARBA" id="ARBA00022777"/>
    </source>
</evidence>
<dbReference type="InterPro" id="IPR008271">
    <property type="entry name" value="Ser/Thr_kinase_AS"/>
</dbReference>
<keyword evidence="3 8" id="KW-0418">Kinase</keyword>
<dbReference type="Pfam" id="PF00069">
    <property type="entry name" value="Pkinase"/>
    <property type="match status" value="1"/>
</dbReference>
<dbReference type="PROSITE" id="PS00107">
    <property type="entry name" value="PROTEIN_KINASE_ATP"/>
    <property type="match status" value="1"/>
</dbReference>
<evidence type="ECO:0000256" key="6">
    <source>
        <dbReference type="PROSITE-ProRule" id="PRU10141"/>
    </source>
</evidence>
<reference evidence="8 9" key="1">
    <citation type="submission" date="2017-05" db="EMBL/GenBank/DDBJ databases">
        <authorList>
            <person name="Varghese N."/>
            <person name="Submissions S."/>
        </authorList>
    </citation>
    <scope>NUCLEOTIDE SEQUENCE [LARGE SCALE GENOMIC DNA]</scope>
    <source>
        <strain evidence="8 9">DSM 21194</strain>
    </source>
</reference>
<evidence type="ECO:0000256" key="2">
    <source>
        <dbReference type="ARBA" id="ARBA00022741"/>
    </source>
</evidence>
<evidence type="ECO:0000313" key="9">
    <source>
        <dbReference type="Proteomes" id="UP000317593"/>
    </source>
</evidence>
<feature type="repeat" description="TPR" evidence="5">
    <location>
        <begin position="773"/>
        <end position="806"/>
    </location>
</feature>
<dbReference type="GO" id="GO:0005524">
    <property type="term" value="F:ATP binding"/>
    <property type="evidence" value="ECO:0007669"/>
    <property type="project" value="UniProtKB-UniRule"/>
</dbReference>
<evidence type="ECO:0000313" key="8">
    <source>
        <dbReference type="EMBL" id="SMO40922.1"/>
    </source>
</evidence>
<dbReference type="Gene3D" id="3.30.200.20">
    <property type="entry name" value="Phosphorylase Kinase, domain 1"/>
    <property type="match status" value="1"/>
</dbReference>
<dbReference type="Proteomes" id="UP000317593">
    <property type="component" value="Unassembled WGS sequence"/>
</dbReference>
<name>A0A521B1E7_9BACT</name>
<dbReference type="EMBL" id="FXTH01000002">
    <property type="protein sequence ID" value="SMO40922.1"/>
    <property type="molecule type" value="Genomic_DNA"/>
</dbReference>
<evidence type="ECO:0000256" key="5">
    <source>
        <dbReference type="PROSITE-ProRule" id="PRU00339"/>
    </source>
</evidence>